<dbReference type="Proteomes" id="UP001239111">
    <property type="component" value="Chromosome 2"/>
</dbReference>
<evidence type="ECO:0000313" key="2">
    <source>
        <dbReference type="Proteomes" id="UP001239111"/>
    </source>
</evidence>
<accession>A0ACC2NYW3</accession>
<reference evidence="1" key="1">
    <citation type="submission" date="2023-04" db="EMBL/GenBank/DDBJ databases">
        <title>A chromosome-level genome assembly of the parasitoid wasp Eretmocerus hayati.</title>
        <authorList>
            <person name="Zhong Y."/>
            <person name="Liu S."/>
            <person name="Liu Y."/>
        </authorList>
    </citation>
    <scope>NUCLEOTIDE SEQUENCE</scope>
    <source>
        <strain evidence="1">ZJU_SS_LIU_2023</strain>
    </source>
</reference>
<sequence length="457" mass="51897">LFIGQLRAADETFKGNRCKIITNSINDERKDIELLCSNGLPDDWNTKSYEAISALTIHNWQEENLDATAIFSNLTHLQRFAITEGNLSRIVTPFPAEASSLQVIVISGTNLRTLTRPCFAHLPALRSLDLRNNALVSIEPDDLTGIESLKEVHLSGNQWGCNESSSWFVNATFGSLAQRILDRDELRCYTPHKGRPLLPVMEVIQRLREECRKLEICECELVYVVNGPAPGKLHQTRLHQKRFMAFASVNCSYRGFTDMPAFLPANTTTLHLEGNKISDLRPLKQNPVYQQVLDLYLDDNVIESVAILESAFWLEKFRLLSLRGNRLSDFPTYALENVLSHSESAVSLYLGNNPWRCDCQFTPSFQELLVKYGNLVKDVSDVRCSSTGDDEFANKQIRDLSRTEICVPPDEDDWLYPLDILNVVLASLTLLILGKLLYDYWSFKRTGKLPWLVARLP</sequence>
<name>A0ACC2NYW3_9HYME</name>
<gene>
    <name evidence="1" type="ORF">QAD02_012172</name>
</gene>
<dbReference type="EMBL" id="CM056742">
    <property type="protein sequence ID" value="KAJ8676385.1"/>
    <property type="molecule type" value="Genomic_DNA"/>
</dbReference>
<proteinExistence type="predicted"/>
<feature type="non-terminal residue" evidence="1">
    <location>
        <position position="1"/>
    </location>
</feature>
<protein>
    <submittedName>
        <fullName evidence="1">Uncharacterized protein</fullName>
    </submittedName>
</protein>
<organism evidence="1 2">
    <name type="scientific">Eretmocerus hayati</name>
    <dbReference type="NCBI Taxonomy" id="131215"/>
    <lineage>
        <taxon>Eukaryota</taxon>
        <taxon>Metazoa</taxon>
        <taxon>Ecdysozoa</taxon>
        <taxon>Arthropoda</taxon>
        <taxon>Hexapoda</taxon>
        <taxon>Insecta</taxon>
        <taxon>Pterygota</taxon>
        <taxon>Neoptera</taxon>
        <taxon>Endopterygota</taxon>
        <taxon>Hymenoptera</taxon>
        <taxon>Apocrita</taxon>
        <taxon>Proctotrupomorpha</taxon>
        <taxon>Chalcidoidea</taxon>
        <taxon>Aphelinidae</taxon>
        <taxon>Aphelininae</taxon>
        <taxon>Eretmocerus</taxon>
    </lineage>
</organism>
<comment type="caution">
    <text evidence="1">The sequence shown here is derived from an EMBL/GenBank/DDBJ whole genome shotgun (WGS) entry which is preliminary data.</text>
</comment>
<evidence type="ECO:0000313" key="1">
    <source>
        <dbReference type="EMBL" id="KAJ8676385.1"/>
    </source>
</evidence>
<keyword evidence="2" id="KW-1185">Reference proteome</keyword>